<dbReference type="AlphaFoldDB" id="A0A1L9SR89"/>
<evidence type="ECO:0000256" key="7">
    <source>
        <dbReference type="SAM" id="Phobius"/>
    </source>
</evidence>
<evidence type="ECO:0000313" key="9">
    <source>
        <dbReference type="Proteomes" id="UP000184188"/>
    </source>
</evidence>
<dbReference type="VEuPathDB" id="FungiDB:ASPZODRAFT_1010987"/>
<evidence type="ECO:0000256" key="1">
    <source>
        <dbReference type="ARBA" id="ARBA00004141"/>
    </source>
</evidence>
<proteinExistence type="inferred from homology"/>
<accession>A0A1L9SR89</accession>
<comment type="similarity">
    <text evidence="2">Belongs to the purine-cytosine permease (2.A.39) family.</text>
</comment>
<dbReference type="GO" id="GO:0005886">
    <property type="term" value="C:plasma membrane"/>
    <property type="evidence" value="ECO:0007669"/>
    <property type="project" value="TreeGrafter"/>
</dbReference>
<sequence>MAHCYEPEKIHASPSLRSVVHFELEDNVSSSVLAGKEDSRWQRMVRHVHRIGCIESSSIEPVPWEDRQRDDGNSALQMLLLWFSMSLAPNNIIAGSLGVLVFRLSGTDAALLAVFGNLLGVLAVGYMSIWGPRSGSRTLVCSSLSFFFSQKGFS</sequence>
<reference evidence="9" key="1">
    <citation type="journal article" date="2017" name="Genome Biol.">
        <title>Comparative genomics reveals high biological diversity and specific adaptations in the industrially and medically important fungal genus Aspergillus.</title>
        <authorList>
            <person name="de Vries R.P."/>
            <person name="Riley R."/>
            <person name="Wiebenga A."/>
            <person name="Aguilar-Osorio G."/>
            <person name="Amillis S."/>
            <person name="Uchima C.A."/>
            <person name="Anderluh G."/>
            <person name="Asadollahi M."/>
            <person name="Askin M."/>
            <person name="Barry K."/>
            <person name="Battaglia E."/>
            <person name="Bayram O."/>
            <person name="Benocci T."/>
            <person name="Braus-Stromeyer S.A."/>
            <person name="Caldana C."/>
            <person name="Canovas D."/>
            <person name="Cerqueira G.C."/>
            <person name="Chen F."/>
            <person name="Chen W."/>
            <person name="Choi C."/>
            <person name="Clum A."/>
            <person name="Dos Santos R.A."/>
            <person name="Damasio A.R."/>
            <person name="Diallinas G."/>
            <person name="Emri T."/>
            <person name="Fekete E."/>
            <person name="Flipphi M."/>
            <person name="Freyberg S."/>
            <person name="Gallo A."/>
            <person name="Gournas C."/>
            <person name="Habgood R."/>
            <person name="Hainaut M."/>
            <person name="Harispe M.L."/>
            <person name="Henrissat B."/>
            <person name="Hilden K.S."/>
            <person name="Hope R."/>
            <person name="Hossain A."/>
            <person name="Karabika E."/>
            <person name="Karaffa L."/>
            <person name="Karanyi Z."/>
            <person name="Krasevec N."/>
            <person name="Kuo A."/>
            <person name="Kusch H."/>
            <person name="LaButti K."/>
            <person name="Lagendijk E.L."/>
            <person name="Lapidus A."/>
            <person name="Levasseur A."/>
            <person name="Lindquist E."/>
            <person name="Lipzen A."/>
            <person name="Logrieco A.F."/>
            <person name="MacCabe A."/>
            <person name="Maekelae M.R."/>
            <person name="Malavazi I."/>
            <person name="Melin P."/>
            <person name="Meyer V."/>
            <person name="Mielnichuk N."/>
            <person name="Miskei M."/>
            <person name="Molnar A.P."/>
            <person name="Mule G."/>
            <person name="Ngan C.Y."/>
            <person name="Orejas M."/>
            <person name="Orosz E."/>
            <person name="Ouedraogo J.P."/>
            <person name="Overkamp K.M."/>
            <person name="Park H.-S."/>
            <person name="Perrone G."/>
            <person name="Piumi F."/>
            <person name="Punt P.J."/>
            <person name="Ram A.F."/>
            <person name="Ramon A."/>
            <person name="Rauscher S."/>
            <person name="Record E."/>
            <person name="Riano-Pachon D.M."/>
            <person name="Robert V."/>
            <person name="Roehrig J."/>
            <person name="Ruller R."/>
            <person name="Salamov A."/>
            <person name="Salih N.S."/>
            <person name="Samson R.A."/>
            <person name="Sandor E."/>
            <person name="Sanguinetti M."/>
            <person name="Schuetze T."/>
            <person name="Sepcic K."/>
            <person name="Shelest E."/>
            <person name="Sherlock G."/>
            <person name="Sophianopoulou V."/>
            <person name="Squina F.M."/>
            <person name="Sun H."/>
            <person name="Susca A."/>
            <person name="Todd R.B."/>
            <person name="Tsang A."/>
            <person name="Unkles S.E."/>
            <person name="van de Wiele N."/>
            <person name="van Rossen-Uffink D."/>
            <person name="Oliveira J.V."/>
            <person name="Vesth T.C."/>
            <person name="Visser J."/>
            <person name="Yu J.-H."/>
            <person name="Zhou M."/>
            <person name="Andersen M.R."/>
            <person name="Archer D.B."/>
            <person name="Baker S.E."/>
            <person name="Benoit I."/>
            <person name="Brakhage A.A."/>
            <person name="Braus G.H."/>
            <person name="Fischer R."/>
            <person name="Frisvad J.C."/>
            <person name="Goldman G.H."/>
            <person name="Houbraken J."/>
            <person name="Oakley B."/>
            <person name="Pocsi I."/>
            <person name="Scazzocchio C."/>
            <person name="Seiboth B."/>
            <person name="vanKuyk P.A."/>
            <person name="Wortman J."/>
            <person name="Dyer P.S."/>
            <person name="Grigoriev I.V."/>
        </authorList>
    </citation>
    <scope>NUCLEOTIDE SEQUENCE [LARGE SCALE GENOMIC DNA]</scope>
    <source>
        <strain evidence="9">CBS 506.65</strain>
    </source>
</reference>
<evidence type="ECO:0000313" key="8">
    <source>
        <dbReference type="EMBL" id="OJJ49725.1"/>
    </source>
</evidence>
<dbReference type="STRING" id="1073090.A0A1L9SR89"/>
<dbReference type="PANTHER" id="PTHR31806">
    <property type="entry name" value="PURINE-CYTOSINE PERMEASE FCY2-RELATED"/>
    <property type="match status" value="1"/>
</dbReference>
<keyword evidence="9" id="KW-1185">Reference proteome</keyword>
<dbReference type="RefSeq" id="XP_022584235.1">
    <property type="nucleotide sequence ID" value="XM_022720782.1"/>
</dbReference>
<dbReference type="GeneID" id="34607247"/>
<evidence type="ECO:0000256" key="4">
    <source>
        <dbReference type="ARBA" id="ARBA00022692"/>
    </source>
</evidence>
<keyword evidence="6 7" id="KW-0472">Membrane</keyword>
<dbReference type="GO" id="GO:0000329">
    <property type="term" value="C:fungal-type vacuole membrane"/>
    <property type="evidence" value="ECO:0007669"/>
    <property type="project" value="TreeGrafter"/>
</dbReference>
<gene>
    <name evidence="8" type="ORF">ASPZODRAFT_1010987</name>
</gene>
<feature type="transmembrane region" description="Helical" evidence="7">
    <location>
        <begin position="79"/>
        <end position="103"/>
    </location>
</feature>
<organism evidence="8 9">
    <name type="scientific">Penicilliopsis zonata CBS 506.65</name>
    <dbReference type="NCBI Taxonomy" id="1073090"/>
    <lineage>
        <taxon>Eukaryota</taxon>
        <taxon>Fungi</taxon>
        <taxon>Dikarya</taxon>
        <taxon>Ascomycota</taxon>
        <taxon>Pezizomycotina</taxon>
        <taxon>Eurotiomycetes</taxon>
        <taxon>Eurotiomycetidae</taxon>
        <taxon>Eurotiales</taxon>
        <taxon>Aspergillaceae</taxon>
        <taxon>Penicilliopsis</taxon>
    </lineage>
</organism>
<dbReference type="GO" id="GO:0022857">
    <property type="term" value="F:transmembrane transporter activity"/>
    <property type="evidence" value="ECO:0007669"/>
    <property type="project" value="InterPro"/>
</dbReference>
<evidence type="ECO:0000256" key="3">
    <source>
        <dbReference type="ARBA" id="ARBA00022448"/>
    </source>
</evidence>
<comment type="subcellular location">
    <subcellularLocation>
        <location evidence="1">Membrane</location>
        <topology evidence="1">Multi-pass membrane protein</topology>
    </subcellularLocation>
</comment>
<evidence type="ECO:0000256" key="5">
    <source>
        <dbReference type="ARBA" id="ARBA00022989"/>
    </source>
</evidence>
<protein>
    <submittedName>
        <fullName evidence="8">Uncharacterized protein</fullName>
    </submittedName>
</protein>
<keyword evidence="4 7" id="KW-0812">Transmembrane</keyword>
<dbReference type="Pfam" id="PF02133">
    <property type="entry name" value="Transp_cyt_pur"/>
    <property type="match status" value="1"/>
</dbReference>
<dbReference type="InterPro" id="IPR026030">
    <property type="entry name" value="Pur-cyt_permease_Fcy2/21/22"/>
</dbReference>
<dbReference type="Gene3D" id="1.10.4160.10">
    <property type="entry name" value="Hydantoin permease"/>
    <property type="match status" value="1"/>
</dbReference>
<dbReference type="Proteomes" id="UP000184188">
    <property type="component" value="Unassembled WGS sequence"/>
</dbReference>
<keyword evidence="5 7" id="KW-1133">Transmembrane helix</keyword>
<dbReference type="PANTHER" id="PTHR31806:SF16">
    <property type="entry name" value="PURINE-CYTOSINE TRANSPORTER (EUROFUNG)"/>
    <property type="match status" value="1"/>
</dbReference>
<feature type="transmembrane region" description="Helical" evidence="7">
    <location>
        <begin position="109"/>
        <end position="129"/>
    </location>
</feature>
<dbReference type="OrthoDB" id="5428495at2759"/>
<evidence type="ECO:0000256" key="2">
    <source>
        <dbReference type="ARBA" id="ARBA00008974"/>
    </source>
</evidence>
<dbReference type="EMBL" id="KV878337">
    <property type="protein sequence ID" value="OJJ49725.1"/>
    <property type="molecule type" value="Genomic_DNA"/>
</dbReference>
<dbReference type="InterPro" id="IPR001248">
    <property type="entry name" value="Pur-cyt_permease"/>
</dbReference>
<name>A0A1L9SR89_9EURO</name>
<evidence type="ECO:0000256" key="6">
    <source>
        <dbReference type="ARBA" id="ARBA00023136"/>
    </source>
</evidence>
<keyword evidence="3" id="KW-0813">Transport</keyword>